<reference evidence="2 3" key="1">
    <citation type="submission" date="2021-01" db="EMBL/GenBank/DDBJ databases">
        <title>Whole genome shotgun sequence of Asanoa siamensis NBRC 107932.</title>
        <authorList>
            <person name="Komaki H."/>
            <person name="Tamura T."/>
        </authorList>
    </citation>
    <scope>NUCLEOTIDE SEQUENCE [LARGE SCALE GENOMIC DNA]</scope>
    <source>
        <strain evidence="2 3">NBRC 107932</strain>
    </source>
</reference>
<evidence type="ECO:0008006" key="4">
    <source>
        <dbReference type="Google" id="ProtNLM"/>
    </source>
</evidence>
<evidence type="ECO:0000313" key="3">
    <source>
        <dbReference type="Proteomes" id="UP000604117"/>
    </source>
</evidence>
<keyword evidence="1" id="KW-1133">Transmembrane helix</keyword>
<keyword evidence="1" id="KW-0812">Transmembrane</keyword>
<evidence type="ECO:0000256" key="1">
    <source>
        <dbReference type="SAM" id="Phobius"/>
    </source>
</evidence>
<feature type="transmembrane region" description="Helical" evidence="1">
    <location>
        <begin position="22"/>
        <end position="43"/>
    </location>
</feature>
<feature type="transmembrane region" description="Helical" evidence="1">
    <location>
        <begin position="119"/>
        <end position="140"/>
    </location>
</feature>
<keyword evidence="1" id="KW-0472">Membrane</keyword>
<name>A0ABQ4D352_9ACTN</name>
<proteinExistence type="predicted"/>
<comment type="caution">
    <text evidence="2">The sequence shown here is derived from an EMBL/GenBank/DDBJ whole genome shotgun (WGS) entry which is preliminary data.</text>
</comment>
<dbReference type="Proteomes" id="UP000604117">
    <property type="component" value="Unassembled WGS sequence"/>
</dbReference>
<dbReference type="EMBL" id="BONE01000109">
    <property type="protein sequence ID" value="GIF77920.1"/>
    <property type="molecule type" value="Genomic_DNA"/>
</dbReference>
<gene>
    <name evidence="2" type="ORF">Asi02nite_74380</name>
</gene>
<protein>
    <recommendedName>
        <fullName evidence="4">DUF4345 domain-containing protein</fullName>
    </recommendedName>
</protein>
<sequence>MKASRAVKTVTTPPFYAGPRNAASWTLAGLGVVGATLGILGVVSPERQRRLSGFARPAEGDHTPAVLGSSSFAAIGEGGAYLLGAARGWPGFPAYVIARRTLMAAGLTGLAITGRAPRAFLHAAAWEALGAAAIAGALWLDRRNPARPA</sequence>
<feature type="transmembrane region" description="Helical" evidence="1">
    <location>
        <begin position="64"/>
        <end position="86"/>
    </location>
</feature>
<evidence type="ECO:0000313" key="2">
    <source>
        <dbReference type="EMBL" id="GIF77920.1"/>
    </source>
</evidence>
<keyword evidence="3" id="KW-1185">Reference proteome</keyword>
<organism evidence="2 3">
    <name type="scientific">Asanoa siamensis</name>
    <dbReference type="NCBI Taxonomy" id="926357"/>
    <lineage>
        <taxon>Bacteria</taxon>
        <taxon>Bacillati</taxon>
        <taxon>Actinomycetota</taxon>
        <taxon>Actinomycetes</taxon>
        <taxon>Micromonosporales</taxon>
        <taxon>Micromonosporaceae</taxon>
        <taxon>Asanoa</taxon>
    </lineage>
</organism>
<feature type="transmembrane region" description="Helical" evidence="1">
    <location>
        <begin position="92"/>
        <end position="112"/>
    </location>
</feature>
<accession>A0ABQ4D352</accession>